<feature type="region of interest" description="Disordered" evidence="1">
    <location>
        <begin position="1"/>
        <end position="24"/>
    </location>
</feature>
<gene>
    <name evidence="2" type="ORF">TNIN_217271</name>
</gene>
<dbReference type="Proteomes" id="UP000886998">
    <property type="component" value="Unassembled WGS sequence"/>
</dbReference>
<accession>A0A8X6XDS8</accession>
<dbReference type="EMBL" id="BMAV01008377">
    <property type="protein sequence ID" value="GFY51923.1"/>
    <property type="molecule type" value="Genomic_DNA"/>
</dbReference>
<keyword evidence="3" id="KW-1185">Reference proteome</keyword>
<evidence type="ECO:0000313" key="2">
    <source>
        <dbReference type="EMBL" id="GFY51923.1"/>
    </source>
</evidence>
<sequence>MNSSSNHQIQDAAGHHIPRGGKRRNDCIPFWRDNNIEELIHERDQLGKELQNNNCEHLRCKLIEASHRVEEVISASKQGNGVSFAANLTREKEYPSIGT</sequence>
<proteinExistence type="predicted"/>
<protein>
    <submittedName>
        <fullName evidence="2">Uncharacterized protein</fullName>
    </submittedName>
</protein>
<evidence type="ECO:0000256" key="1">
    <source>
        <dbReference type="SAM" id="MobiDB-lite"/>
    </source>
</evidence>
<comment type="caution">
    <text evidence="2">The sequence shown here is derived from an EMBL/GenBank/DDBJ whole genome shotgun (WGS) entry which is preliminary data.</text>
</comment>
<dbReference type="OrthoDB" id="6437273at2759"/>
<name>A0A8X6XDS8_9ARAC</name>
<evidence type="ECO:0000313" key="3">
    <source>
        <dbReference type="Proteomes" id="UP000886998"/>
    </source>
</evidence>
<dbReference type="AlphaFoldDB" id="A0A8X6XDS8"/>
<organism evidence="2 3">
    <name type="scientific">Trichonephila inaurata madagascariensis</name>
    <dbReference type="NCBI Taxonomy" id="2747483"/>
    <lineage>
        <taxon>Eukaryota</taxon>
        <taxon>Metazoa</taxon>
        <taxon>Ecdysozoa</taxon>
        <taxon>Arthropoda</taxon>
        <taxon>Chelicerata</taxon>
        <taxon>Arachnida</taxon>
        <taxon>Araneae</taxon>
        <taxon>Araneomorphae</taxon>
        <taxon>Entelegynae</taxon>
        <taxon>Araneoidea</taxon>
        <taxon>Nephilidae</taxon>
        <taxon>Trichonephila</taxon>
        <taxon>Trichonephila inaurata</taxon>
    </lineage>
</organism>
<reference evidence="2" key="1">
    <citation type="submission" date="2020-08" db="EMBL/GenBank/DDBJ databases">
        <title>Multicomponent nature underlies the extraordinary mechanical properties of spider dragline silk.</title>
        <authorList>
            <person name="Kono N."/>
            <person name="Nakamura H."/>
            <person name="Mori M."/>
            <person name="Yoshida Y."/>
            <person name="Ohtoshi R."/>
            <person name="Malay A.D."/>
            <person name="Moran D.A.P."/>
            <person name="Tomita M."/>
            <person name="Numata K."/>
            <person name="Arakawa K."/>
        </authorList>
    </citation>
    <scope>NUCLEOTIDE SEQUENCE</scope>
</reference>